<gene>
    <name evidence="1" type="ORF">Anas_04575</name>
</gene>
<dbReference type="OrthoDB" id="6366165at2759"/>
<dbReference type="AlphaFoldDB" id="A0A5N5TJI9"/>
<dbReference type="Proteomes" id="UP000326759">
    <property type="component" value="Unassembled WGS sequence"/>
</dbReference>
<feature type="non-terminal residue" evidence="1">
    <location>
        <position position="444"/>
    </location>
</feature>
<proteinExistence type="predicted"/>
<evidence type="ECO:0000313" key="2">
    <source>
        <dbReference type="Proteomes" id="UP000326759"/>
    </source>
</evidence>
<accession>A0A5N5TJI9</accession>
<keyword evidence="2" id="KW-1185">Reference proteome</keyword>
<reference evidence="1 2" key="1">
    <citation type="journal article" date="2019" name="PLoS Biol.">
        <title>Sex chromosomes control vertical transmission of feminizing Wolbachia symbionts in an isopod.</title>
        <authorList>
            <person name="Becking T."/>
            <person name="Chebbi M.A."/>
            <person name="Giraud I."/>
            <person name="Moumen B."/>
            <person name="Laverre T."/>
            <person name="Caubet Y."/>
            <person name="Peccoud J."/>
            <person name="Gilbert C."/>
            <person name="Cordaux R."/>
        </authorList>
    </citation>
    <scope>NUCLEOTIDE SEQUENCE [LARGE SCALE GENOMIC DNA]</scope>
    <source>
        <strain evidence="1">ANa2</strain>
        <tissue evidence="1">Whole body excluding digestive tract and cuticle</tissue>
    </source>
</reference>
<dbReference type="EMBL" id="SEYY01000891">
    <property type="protein sequence ID" value="KAB7506300.1"/>
    <property type="molecule type" value="Genomic_DNA"/>
</dbReference>
<sequence length="444" mass="51161">MMKIVGLPSRFTIESLQPKTGEMDMISLTTLGRMKTPRTGELKLSLKARRVFEYEVEAPHFSNTLEIRLVTEFFPEFGRLNAKLTNNEDEFSLSTRVWSGPKSLSLESYGILREESLKSSVSVTLINPTTSWQIIEAGLKADHLGELPFNFESSFEFIAAKRHEKLCSLVSLAQLTPSTAAFDFKLVTYFHQTTGTQIFLKWTSNALQSAIVLLDLKTVLEIKLGNQGRKLDALYSFSFPRTYLNDIDSTFNFNLEKGNYYIIPEVLLLKGRMSINRIHHWILDIDHKLKEMQISAKGAIIRPENPVSFSIEFYDIHGETYHFKVDLVLDANSHHITMALTPLNPGKELTVLTKSSLLPESNGYVLRIWKRGDSFYEFGIIFTEGSKLPLWTHIYRLRIEIKISKYKLLEEVRLDDYYLFRINETDQVSKRFIEMTLKAEENNE</sequence>
<evidence type="ECO:0000313" key="1">
    <source>
        <dbReference type="EMBL" id="KAB7506300.1"/>
    </source>
</evidence>
<name>A0A5N5TJI9_9CRUS</name>
<organism evidence="1 2">
    <name type="scientific">Armadillidium nasatum</name>
    <dbReference type="NCBI Taxonomy" id="96803"/>
    <lineage>
        <taxon>Eukaryota</taxon>
        <taxon>Metazoa</taxon>
        <taxon>Ecdysozoa</taxon>
        <taxon>Arthropoda</taxon>
        <taxon>Crustacea</taxon>
        <taxon>Multicrustacea</taxon>
        <taxon>Malacostraca</taxon>
        <taxon>Eumalacostraca</taxon>
        <taxon>Peracarida</taxon>
        <taxon>Isopoda</taxon>
        <taxon>Oniscidea</taxon>
        <taxon>Crinocheta</taxon>
        <taxon>Armadillidiidae</taxon>
        <taxon>Armadillidium</taxon>
    </lineage>
</organism>
<protein>
    <submittedName>
        <fullName evidence="1">Uncharacterized protein</fullName>
    </submittedName>
</protein>
<comment type="caution">
    <text evidence="1">The sequence shown here is derived from an EMBL/GenBank/DDBJ whole genome shotgun (WGS) entry which is preliminary data.</text>
</comment>